<evidence type="ECO:0000313" key="2">
    <source>
        <dbReference type="Proteomes" id="UP001620597"/>
    </source>
</evidence>
<reference evidence="1 2" key="1">
    <citation type="submission" date="2024-03" db="EMBL/GenBank/DDBJ databases">
        <title>High-quality draft genome sequence of Oceanobacter sp. wDCs-4.</title>
        <authorList>
            <person name="Dong C."/>
        </authorList>
    </citation>
    <scope>NUCLEOTIDE SEQUENCE [LARGE SCALE GENOMIC DNA]</scope>
    <source>
        <strain evidence="2">wDCs-4</strain>
    </source>
</reference>
<comment type="caution">
    <text evidence="1">The sequence shown here is derived from an EMBL/GenBank/DDBJ whole genome shotgun (WGS) entry which is preliminary data.</text>
</comment>
<dbReference type="Proteomes" id="UP001620597">
    <property type="component" value="Unassembled WGS sequence"/>
</dbReference>
<gene>
    <name evidence="1" type="ORF">WG929_05625</name>
</gene>
<dbReference type="PROSITE" id="PS51257">
    <property type="entry name" value="PROKAR_LIPOPROTEIN"/>
    <property type="match status" value="1"/>
</dbReference>
<dbReference type="SUPFAM" id="SSF48452">
    <property type="entry name" value="TPR-like"/>
    <property type="match status" value="1"/>
</dbReference>
<sequence length="253" mass="28143">MKHWKPVILALKLVMIGLLLTGCASLSSGPQTEYSPEEALTRQLDALQSSADFSSGCIDPARQHVGVSDCLRHLRALDELVLIHPYHERIRMAAAVMHYRIGDVNKAQELLDQLVWLPSPRPEARVLRSRIALEQGNLRLAGSLLEEALVQSPDYPEIREGLAAVRYVSGDYAQAEILLEQADRLGSPAWRIQYLQGLVQEAQAHPDLACSHYSRALAINPGHKASSGRLMGLAYHPVCYQYLQAQREQEVPL</sequence>
<organism evidence="1 2">
    <name type="scientific">Oceanobacter antarcticus</name>
    <dbReference type="NCBI Taxonomy" id="3133425"/>
    <lineage>
        <taxon>Bacteria</taxon>
        <taxon>Pseudomonadati</taxon>
        <taxon>Pseudomonadota</taxon>
        <taxon>Gammaproteobacteria</taxon>
        <taxon>Oceanospirillales</taxon>
        <taxon>Oceanospirillaceae</taxon>
        <taxon>Oceanobacter</taxon>
    </lineage>
</organism>
<keyword evidence="2" id="KW-1185">Reference proteome</keyword>
<dbReference type="Gene3D" id="1.25.40.10">
    <property type="entry name" value="Tetratricopeptide repeat domain"/>
    <property type="match status" value="1"/>
</dbReference>
<dbReference type="Pfam" id="PF14559">
    <property type="entry name" value="TPR_19"/>
    <property type="match status" value="1"/>
</dbReference>
<accession>A0ABW8NFZ4</accession>
<dbReference type="RefSeq" id="WP_416205246.1">
    <property type="nucleotide sequence ID" value="NZ_JBBKTX010000005.1"/>
</dbReference>
<name>A0ABW8NFZ4_9GAMM</name>
<dbReference type="InterPro" id="IPR011990">
    <property type="entry name" value="TPR-like_helical_dom_sf"/>
</dbReference>
<protein>
    <submittedName>
        <fullName evidence="1">Tetratricopeptide repeat protein</fullName>
    </submittedName>
</protein>
<proteinExistence type="predicted"/>
<evidence type="ECO:0000313" key="1">
    <source>
        <dbReference type="EMBL" id="MFK4751886.1"/>
    </source>
</evidence>
<dbReference type="EMBL" id="JBBKTX010000005">
    <property type="protein sequence ID" value="MFK4751886.1"/>
    <property type="molecule type" value="Genomic_DNA"/>
</dbReference>